<gene>
    <name evidence="2" type="ORF">ANTHELSMS3_04593</name>
</gene>
<evidence type="ECO:0000313" key="3">
    <source>
        <dbReference type="Proteomes" id="UP000203589"/>
    </source>
</evidence>
<dbReference type="KEGG" id="aht:ANTHELSMS3_04593"/>
<keyword evidence="3" id="KW-1185">Reference proteome</keyword>
<feature type="domain" description="Hedgehog/Intein (Hint)" evidence="1">
    <location>
        <begin position="126"/>
        <end position="260"/>
    </location>
</feature>
<protein>
    <submittedName>
        <fullName evidence="2">Hint domain protein</fullName>
    </submittedName>
</protein>
<evidence type="ECO:0000313" key="2">
    <source>
        <dbReference type="EMBL" id="ASP23694.1"/>
    </source>
</evidence>
<dbReference type="SUPFAM" id="SSF51294">
    <property type="entry name" value="Hedgehog/intein (Hint) domain"/>
    <property type="match status" value="1"/>
</dbReference>
<evidence type="ECO:0000259" key="1">
    <source>
        <dbReference type="Pfam" id="PF13403"/>
    </source>
</evidence>
<dbReference type="Gene3D" id="2.170.16.10">
    <property type="entry name" value="Hedgehog/Intein (Hint) domain"/>
    <property type="match status" value="1"/>
</dbReference>
<dbReference type="AlphaFoldDB" id="A0A222EBX2"/>
<dbReference type="InterPro" id="IPR028992">
    <property type="entry name" value="Hedgehog/Intein_dom"/>
</dbReference>
<proteinExistence type="predicted"/>
<dbReference type="InterPro" id="IPR036844">
    <property type="entry name" value="Hint_dom_sf"/>
</dbReference>
<keyword evidence="2" id="KW-0614">Plasmid</keyword>
<accession>A0A222EBX2</accession>
<reference evidence="2 3" key="1">
    <citation type="submission" date="2017-07" db="EMBL/GenBank/DDBJ databases">
        <title>Genome Sequence of Antarctobacter heliothermus Strain SMS3 Isolated from a culture of the Diatom Skeletonema marinoi.</title>
        <authorList>
            <person name="Topel M."/>
            <person name="Pinder M.I.M."/>
            <person name="Johansson O.N."/>
            <person name="Kourtchenko O."/>
            <person name="Godhe A."/>
            <person name="Clarke A.K."/>
        </authorList>
    </citation>
    <scope>NUCLEOTIDE SEQUENCE [LARGE SCALE GENOMIC DNA]</scope>
    <source>
        <strain evidence="2 3">SMS3</strain>
        <plasmid evidence="3">Plasmid psms3-3</plasmid>
    </source>
</reference>
<name>A0A222EBX2_9RHOB</name>
<organism evidence="2 3">
    <name type="scientific">Antarctobacter heliothermus</name>
    <dbReference type="NCBI Taxonomy" id="74033"/>
    <lineage>
        <taxon>Bacteria</taxon>
        <taxon>Pseudomonadati</taxon>
        <taxon>Pseudomonadota</taxon>
        <taxon>Alphaproteobacteria</taxon>
        <taxon>Rhodobacterales</taxon>
        <taxon>Roseobacteraceae</taxon>
        <taxon>Antarctobacter</taxon>
    </lineage>
</organism>
<dbReference type="Proteomes" id="UP000203589">
    <property type="component" value="Plasmid pSMS3-3"/>
</dbReference>
<dbReference type="EMBL" id="CP022543">
    <property type="protein sequence ID" value="ASP23694.1"/>
    <property type="molecule type" value="Genomic_DNA"/>
</dbReference>
<sequence>MPTTYTFGSSVGSDGIGSFFDDYDGTITTVVDDGSIQPGDAVTITGFDINTMSTGGVSGGTGFYLGNGTFNGANGYVFGGADTVAGNTNFFVVFDGDEGSQFSTAIDVGNFVDDPSSQPLDDDPACFAVGSMIATPDGETAVECLKIGDPVMTANGRHVPVTWVGRKTVHKAFASPRVQPVRIRAKALGFGQPHSDLVVTSDHAIVLEGLAINAGALVNGTSISFVPLNKQPDLNVYYHIETEEHEVILANGAPAETYIDYVQRKAFDNYQEYLDLYGEERTISELELPRISGKRFVPQSIRARLQGELGKAPGFVVDSLNVGYGGLGRRQISEYLDRVVVHPPSDQVANL</sequence>
<dbReference type="Pfam" id="PF13403">
    <property type="entry name" value="Hint_2"/>
    <property type="match status" value="1"/>
</dbReference>
<geneLocation type="plasmid" evidence="3">
    <name>psms3-3</name>
</geneLocation>
<dbReference type="RefSeq" id="WP_094037754.1">
    <property type="nucleotide sequence ID" value="NZ_CP022543.1"/>
</dbReference>
<dbReference type="OrthoDB" id="7795520at2"/>